<sequence length="298" mass="32991">MILYLNNGNQIRGDLIKSAVVRSDMSPIPVTLEAEIRIDEDMADRLAEGEIITLGGQGDELRIIKSTKVLNRVSQGRREMDAIQITALLNACHTVSFVRGRAIIKENVSLSSLYRAAGASIKSVDGDFPVPRFYCLAGDTPSFHINRVLQEEGGIVRWKDGRLAFFRLADLFSQEAEMDLPDNASDDIDSGFIERHEIPWFYSLKDDASFVFGDRQDARSVRYAPFKNIQRLRNMSTCLVQRKTSKINLAAGIVAGDLVNIVGADPLCVITAAHAFFSGTDGSGSDQYTKLWLGDLQE</sequence>
<reference evidence="2" key="1">
    <citation type="submission" date="2016-10" db="EMBL/GenBank/DDBJ databases">
        <authorList>
            <person name="Varghese N."/>
            <person name="Submissions S."/>
        </authorList>
    </citation>
    <scope>NUCLEOTIDE SEQUENCE [LARGE SCALE GENOMIC DNA]</scope>
    <source>
        <strain evidence="2">Nm71</strain>
    </source>
</reference>
<keyword evidence="2" id="KW-1185">Reference proteome</keyword>
<organism evidence="1 2">
    <name type="scientific">Nitrosomonas marina</name>
    <dbReference type="NCBI Taxonomy" id="917"/>
    <lineage>
        <taxon>Bacteria</taxon>
        <taxon>Pseudomonadati</taxon>
        <taxon>Pseudomonadota</taxon>
        <taxon>Betaproteobacteria</taxon>
        <taxon>Nitrosomonadales</taxon>
        <taxon>Nitrosomonadaceae</taxon>
        <taxon>Nitrosomonas</taxon>
    </lineage>
</organism>
<dbReference type="EMBL" id="FOIA01000027">
    <property type="protein sequence ID" value="SET44247.1"/>
    <property type="molecule type" value="Genomic_DNA"/>
</dbReference>
<dbReference type="OrthoDB" id="5566346at2"/>
<gene>
    <name evidence="1" type="ORF">SAMN05216326_12724</name>
</gene>
<protein>
    <recommendedName>
        <fullName evidence="3">Phage protein D</fullName>
    </recommendedName>
</protein>
<evidence type="ECO:0000313" key="1">
    <source>
        <dbReference type="EMBL" id="SET44247.1"/>
    </source>
</evidence>
<evidence type="ECO:0000313" key="2">
    <source>
        <dbReference type="Proteomes" id="UP000199345"/>
    </source>
</evidence>
<name>A0A1I0EHZ1_9PROT</name>
<evidence type="ECO:0008006" key="3">
    <source>
        <dbReference type="Google" id="ProtNLM"/>
    </source>
</evidence>
<dbReference type="Proteomes" id="UP000199345">
    <property type="component" value="Unassembled WGS sequence"/>
</dbReference>
<proteinExistence type="predicted"/>
<dbReference type="AlphaFoldDB" id="A0A1I0EHZ1"/>
<accession>A0A1I0EHZ1</accession>
<dbReference type="RefSeq" id="WP_143058808.1">
    <property type="nucleotide sequence ID" value="NZ_FOIA01000027.1"/>
</dbReference>